<evidence type="ECO:0000313" key="12">
    <source>
        <dbReference type="Proteomes" id="UP001281761"/>
    </source>
</evidence>
<dbReference type="PROSITE" id="PS51285">
    <property type="entry name" value="AGC_KINASE_CTER"/>
    <property type="match status" value="1"/>
</dbReference>
<keyword evidence="2" id="KW-0597">Phosphoprotein</keyword>
<dbReference type="PROSITE" id="PS00107">
    <property type="entry name" value="PROTEIN_KINASE_ATP"/>
    <property type="match status" value="1"/>
</dbReference>
<dbReference type="PANTHER" id="PTHR24351">
    <property type="entry name" value="RIBOSOMAL PROTEIN S6 KINASE"/>
    <property type="match status" value="1"/>
</dbReference>
<feature type="compositionally biased region" description="Basic and acidic residues" evidence="8">
    <location>
        <begin position="444"/>
        <end position="454"/>
    </location>
</feature>
<dbReference type="SUPFAM" id="SSF56112">
    <property type="entry name" value="Protein kinase-like (PK-like)"/>
    <property type="match status" value="1"/>
</dbReference>
<feature type="binding site" evidence="7">
    <location>
        <position position="194"/>
    </location>
    <ligand>
        <name>ATP</name>
        <dbReference type="ChEBI" id="CHEBI:30616"/>
    </ligand>
</feature>
<keyword evidence="1" id="KW-0723">Serine/threonine-protein kinase</keyword>
<sequence length="503" mass="56787">MASIFGGKAGKITPEQAKNAFQMVKTNRYGKSQKRSLLISDDGIRNCDGLNVQWHYDNDHIITFVRDGPDSLDFTIAVMDEYKYTATSKEQLNDIIRQFKSFNLGTKNPKEILEKKYPCPITASPSPDTSGASTPKAKTEGASPASETKSSPDRPFVSPVKLSDFDLLKVIGRGTFGKVFQVRKKSNQKIYAMKVLRKYDLYQRKQNFHTMTERTILATIHHPFMTRLHFSFQTEHKLYMITDFANGGEVFFHLRRAGCFPDHLATFYCAELCSALAHLHQHDIVYRDLKPENVLIDCEGHIMIIDFGLSKIGVSGAGGFESEGSKTQTFCGTPEYLAPEILRGIPHGKAVDWWSVGVLYYEMLAGSPPFFSSNRNQMYQNTLNADLVFPDTFTETQKDFISKLLIRQPEQRLGSSATGSEEVLGHPLFHGINWEKLNKREIPPPFKPETKGIEDTDNIDPEFLSEQPIDSPPTSPRGITPEAIQQIRDDFKDFDFIASDETN</sequence>
<feature type="region of interest" description="Disordered" evidence="8">
    <location>
        <begin position="444"/>
        <end position="481"/>
    </location>
</feature>
<protein>
    <recommendedName>
        <fullName evidence="13">Non-specific serine/threonine protein kinase</fullName>
    </recommendedName>
</protein>
<dbReference type="InterPro" id="IPR017892">
    <property type="entry name" value="Pkinase_C"/>
</dbReference>
<dbReference type="SMART" id="SM00220">
    <property type="entry name" value="S_TKc"/>
    <property type="match status" value="1"/>
</dbReference>
<evidence type="ECO:0000256" key="5">
    <source>
        <dbReference type="ARBA" id="ARBA00022777"/>
    </source>
</evidence>
<keyword evidence="12" id="KW-1185">Reference proteome</keyword>
<name>A0ABQ9XLP3_9EUKA</name>
<dbReference type="InterPro" id="IPR011009">
    <property type="entry name" value="Kinase-like_dom_sf"/>
</dbReference>
<evidence type="ECO:0000259" key="9">
    <source>
        <dbReference type="PROSITE" id="PS50011"/>
    </source>
</evidence>
<feature type="compositionally biased region" description="Polar residues" evidence="8">
    <location>
        <begin position="123"/>
        <end position="133"/>
    </location>
</feature>
<comment type="caution">
    <text evidence="11">The sequence shown here is derived from an EMBL/GenBank/DDBJ whole genome shotgun (WGS) entry which is preliminary data.</text>
</comment>
<evidence type="ECO:0000256" key="3">
    <source>
        <dbReference type="ARBA" id="ARBA00022679"/>
    </source>
</evidence>
<gene>
    <name evidence="11" type="ORF">BLNAU_14031</name>
</gene>
<dbReference type="PROSITE" id="PS50011">
    <property type="entry name" value="PROTEIN_KINASE_DOM"/>
    <property type="match status" value="1"/>
</dbReference>
<dbReference type="EMBL" id="JARBJD010000125">
    <property type="protein sequence ID" value="KAK2951070.1"/>
    <property type="molecule type" value="Genomic_DNA"/>
</dbReference>
<keyword evidence="6 7" id="KW-0067">ATP-binding</keyword>
<dbReference type="CDD" id="cd05123">
    <property type="entry name" value="STKc_AGC"/>
    <property type="match status" value="1"/>
</dbReference>
<dbReference type="Gene3D" id="3.30.200.20">
    <property type="entry name" value="Phosphorylase Kinase, domain 1"/>
    <property type="match status" value="1"/>
</dbReference>
<dbReference type="InterPro" id="IPR017441">
    <property type="entry name" value="Protein_kinase_ATP_BS"/>
</dbReference>
<dbReference type="InterPro" id="IPR000719">
    <property type="entry name" value="Prot_kinase_dom"/>
</dbReference>
<organism evidence="11 12">
    <name type="scientific">Blattamonas nauphoetae</name>
    <dbReference type="NCBI Taxonomy" id="2049346"/>
    <lineage>
        <taxon>Eukaryota</taxon>
        <taxon>Metamonada</taxon>
        <taxon>Preaxostyla</taxon>
        <taxon>Oxymonadida</taxon>
        <taxon>Blattamonas</taxon>
    </lineage>
</organism>
<dbReference type="InterPro" id="IPR000961">
    <property type="entry name" value="AGC-kinase_C"/>
</dbReference>
<dbReference type="PROSITE" id="PS00108">
    <property type="entry name" value="PROTEIN_KINASE_ST"/>
    <property type="match status" value="1"/>
</dbReference>
<accession>A0ABQ9XLP3</accession>
<keyword evidence="4 7" id="KW-0547">Nucleotide-binding</keyword>
<dbReference type="Gene3D" id="1.10.510.10">
    <property type="entry name" value="Transferase(Phosphotransferase) domain 1"/>
    <property type="match status" value="1"/>
</dbReference>
<feature type="domain" description="Protein kinase" evidence="9">
    <location>
        <begin position="165"/>
        <end position="429"/>
    </location>
</feature>
<evidence type="ECO:0008006" key="13">
    <source>
        <dbReference type="Google" id="ProtNLM"/>
    </source>
</evidence>
<reference evidence="11 12" key="1">
    <citation type="journal article" date="2022" name="bioRxiv">
        <title>Genomics of Preaxostyla Flagellates Illuminates Evolutionary Transitions and the Path Towards Mitochondrial Loss.</title>
        <authorList>
            <person name="Novak L.V.F."/>
            <person name="Treitli S.C."/>
            <person name="Pyrih J."/>
            <person name="Halakuc P."/>
            <person name="Pipaliya S.V."/>
            <person name="Vacek V."/>
            <person name="Brzon O."/>
            <person name="Soukal P."/>
            <person name="Eme L."/>
            <person name="Dacks J.B."/>
            <person name="Karnkowska A."/>
            <person name="Elias M."/>
            <person name="Hampl V."/>
        </authorList>
    </citation>
    <scope>NUCLEOTIDE SEQUENCE [LARGE SCALE GENOMIC DNA]</scope>
    <source>
        <strain evidence="11">NAU3</strain>
        <tissue evidence="11">Gut</tissue>
    </source>
</reference>
<evidence type="ECO:0000256" key="6">
    <source>
        <dbReference type="ARBA" id="ARBA00022840"/>
    </source>
</evidence>
<evidence type="ECO:0000256" key="1">
    <source>
        <dbReference type="ARBA" id="ARBA00022527"/>
    </source>
</evidence>
<dbReference type="Pfam" id="PF00069">
    <property type="entry name" value="Pkinase"/>
    <property type="match status" value="1"/>
</dbReference>
<evidence type="ECO:0000313" key="11">
    <source>
        <dbReference type="EMBL" id="KAK2951070.1"/>
    </source>
</evidence>
<evidence type="ECO:0000256" key="8">
    <source>
        <dbReference type="SAM" id="MobiDB-lite"/>
    </source>
</evidence>
<dbReference type="InterPro" id="IPR008271">
    <property type="entry name" value="Ser/Thr_kinase_AS"/>
</dbReference>
<proteinExistence type="predicted"/>
<dbReference type="Pfam" id="PF00433">
    <property type="entry name" value="Pkinase_C"/>
    <property type="match status" value="1"/>
</dbReference>
<feature type="domain" description="AGC-kinase C-terminal" evidence="10">
    <location>
        <begin position="430"/>
        <end position="503"/>
    </location>
</feature>
<evidence type="ECO:0000256" key="4">
    <source>
        <dbReference type="ARBA" id="ARBA00022741"/>
    </source>
</evidence>
<evidence type="ECO:0000256" key="7">
    <source>
        <dbReference type="PROSITE-ProRule" id="PRU10141"/>
    </source>
</evidence>
<dbReference type="InterPro" id="IPR045270">
    <property type="entry name" value="STKc_AGC"/>
</dbReference>
<dbReference type="GO" id="GO:0016740">
    <property type="term" value="F:transferase activity"/>
    <property type="evidence" value="ECO:0007669"/>
    <property type="project" value="UniProtKB-KW"/>
</dbReference>
<dbReference type="Proteomes" id="UP001281761">
    <property type="component" value="Unassembled WGS sequence"/>
</dbReference>
<keyword evidence="3 11" id="KW-0808">Transferase</keyword>
<feature type="region of interest" description="Disordered" evidence="8">
    <location>
        <begin position="117"/>
        <end position="155"/>
    </location>
</feature>
<dbReference type="SMART" id="SM00133">
    <property type="entry name" value="S_TK_X"/>
    <property type="match status" value="1"/>
</dbReference>
<evidence type="ECO:0000256" key="2">
    <source>
        <dbReference type="ARBA" id="ARBA00022553"/>
    </source>
</evidence>
<keyword evidence="5" id="KW-0418">Kinase</keyword>
<evidence type="ECO:0000259" key="10">
    <source>
        <dbReference type="PROSITE" id="PS51285"/>
    </source>
</evidence>